<feature type="signal peptide" evidence="1">
    <location>
        <begin position="1"/>
        <end position="18"/>
    </location>
</feature>
<organism evidence="3 4">
    <name type="scientific">Exidia glandulosa HHB12029</name>
    <dbReference type="NCBI Taxonomy" id="1314781"/>
    <lineage>
        <taxon>Eukaryota</taxon>
        <taxon>Fungi</taxon>
        <taxon>Dikarya</taxon>
        <taxon>Basidiomycota</taxon>
        <taxon>Agaricomycotina</taxon>
        <taxon>Agaricomycetes</taxon>
        <taxon>Auriculariales</taxon>
        <taxon>Exidiaceae</taxon>
        <taxon>Exidia</taxon>
    </lineage>
</organism>
<sequence>MFSLLFVALVALTGRVLALSFSCSEFTSKIDAQATNVAHITLNFTGSGTVRVAGSWDIAFRFCQPLLTKLDTSSTLQVLGSGATYTKEYWHLSYKPEDYDYQRHAAVAGYSTLAFDLLGAGASAKPDPFCVVQIPMNVAIATEIVKRVRGGTLTKALPAFSKIVYVGHSMGSVILNGIMVGSPSLIDAAVLTGYAHPSTDMPVHVPTVADGDIQIAATTFPRRFGSLDPGYTVIENRALFYGPNGTFDPKVFELDVATQDLVSVGDADTLNVGERLAADFTGPILSVEGDLDAGNCTPNCSNIPEEAAFYPRAASFDYVIIPNTGHVLNLHLTAPKTFAIILEWIKSQGF</sequence>
<dbReference type="InterPro" id="IPR029058">
    <property type="entry name" value="AB_hydrolase_fold"/>
</dbReference>
<dbReference type="InParanoid" id="A0A165FUN5"/>
<evidence type="ECO:0000259" key="2">
    <source>
        <dbReference type="Pfam" id="PF12697"/>
    </source>
</evidence>
<dbReference type="Proteomes" id="UP000077266">
    <property type="component" value="Unassembled WGS sequence"/>
</dbReference>
<dbReference type="InterPro" id="IPR000073">
    <property type="entry name" value="AB_hydrolase_1"/>
</dbReference>
<evidence type="ECO:0000256" key="1">
    <source>
        <dbReference type="SAM" id="SignalP"/>
    </source>
</evidence>
<dbReference type="SUPFAM" id="SSF53474">
    <property type="entry name" value="alpha/beta-Hydrolases"/>
    <property type="match status" value="1"/>
</dbReference>
<proteinExistence type="predicted"/>
<evidence type="ECO:0000313" key="3">
    <source>
        <dbReference type="EMBL" id="KZV89557.1"/>
    </source>
</evidence>
<reference evidence="3 4" key="1">
    <citation type="journal article" date="2016" name="Mol. Biol. Evol.">
        <title>Comparative Genomics of Early-Diverging Mushroom-Forming Fungi Provides Insights into the Origins of Lignocellulose Decay Capabilities.</title>
        <authorList>
            <person name="Nagy L.G."/>
            <person name="Riley R."/>
            <person name="Tritt A."/>
            <person name="Adam C."/>
            <person name="Daum C."/>
            <person name="Floudas D."/>
            <person name="Sun H."/>
            <person name="Yadav J.S."/>
            <person name="Pangilinan J."/>
            <person name="Larsson K.H."/>
            <person name="Matsuura K."/>
            <person name="Barry K."/>
            <person name="Labutti K."/>
            <person name="Kuo R."/>
            <person name="Ohm R.A."/>
            <person name="Bhattacharya S.S."/>
            <person name="Shirouzu T."/>
            <person name="Yoshinaga Y."/>
            <person name="Martin F.M."/>
            <person name="Grigoriev I.V."/>
            <person name="Hibbett D.S."/>
        </authorList>
    </citation>
    <scope>NUCLEOTIDE SEQUENCE [LARGE SCALE GENOMIC DNA]</scope>
    <source>
        <strain evidence="3 4">HHB12029</strain>
    </source>
</reference>
<dbReference type="AlphaFoldDB" id="A0A165FUN5"/>
<evidence type="ECO:0000313" key="4">
    <source>
        <dbReference type="Proteomes" id="UP000077266"/>
    </source>
</evidence>
<dbReference type="Gene3D" id="3.40.50.1820">
    <property type="entry name" value="alpha/beta hydrolase"/>
    <property type="match status" value="1"/>
</dbReference>
<gene>
    <name evidence="3" type="ORF">EXIGLDRAFT_618083</name>
</gene>
<dbReference type="EMBL" id="KV426070">
    <property type="protein sequence ID" value="KZV89557.1"/>
    <property type="molecule type" value="Genomic_DNA"/>
</dbReference>
<accession>A0A165FUN5</accession>
<keyword evidence="4" id="KW-1185">Reference proteome</keyword>
<dbReference type="Pfam" id="PF12697">
    <property type="entry name" value="Abhydrolase_6"/>
    <property type="match status" value="1"/>
</dbReference>
<name>A0A165FUN5_EXIGL</name>
<feature type="chain" id="PRO_5007857876" description="AB hydrolase-1 domain-containing protein" evidence="1">
    <location>
        <begin position="19"/>
        <end position="350"/>
    </location>
</feature>
<protein>
    <recommendedName>
        <fullName evidence="2">AB hydrolase-1 domain-containing protein</fullName>
    </recommendedName>
</protein>
<feature type="domain" description="AB hydrolase-1" evidence="2">
    <location>
        <begin position="78"/>
        <end position="338"/>
    </location>
</feature>
<dbReference type="OrthoDB" id="1743579at2759"/>
<keyword evidence="1" id="KW-0732">Signal</keyword>